<feature type="region of interest" description="Disordered" evidence="1">
    <location>
        <begin position="48"/>
        <end position="81"/>
    </location>
</feature>
<evidence type="ECO:0000313" key="2">
    <source>
        <dbReference type="EMBL" id="KAL0101365.1"/>
    </source>
</evidence>
<evidence type="ECO:0000256" key="1">
    <source>
        <dbReference type="SAM" id="MobiDB-lite"/>
    </source>
</evidence>
<dbReference type="EMBL" id="JADYXP020000024">
    <property type="protein sequence ID" value="KAL0101365.1"/>
    <property type="molecule type" value="Genomic_DNA"/>
</dbReference>
<accession>A0AAW2EEG6</accession>
<proteinExistence type="predicted"/>
<dbReference type="Proteomes" id="UP001430953">
    <property type="component" value="Unassembled WGS sequence"/>
</dbReference>
<sequence>MYSFGDDNRTVSSSAAFLDPSSRRGLAPEFKIGATLSPSRRKIQDSLDVQKKMNGNRTNGNRTNGNRTNSKRTYGNGTLNRRYLTHPASAITGCV</sequence>
<comment type="caution">
    <text evidence="2">The sequence shown here is derived from an EMBL/GenBank/DDBJ whole genome shotgun (WGS) entry which is preliminary data.</text>
</comment>
<feature type="compositionally biased region" description="Low complexity" evidence="1">
    <location>
        <begin position="55"/>
        <end position="68"/>
    </location>
</feature>
<feature type="region of interest" description="Disordered" evidence="1">
    <location>
        <begin position="1"/>
        <end position="20"/>
    </location>
</feature>
<name>A0AAW2EEG6_9HYME</name>
<gene>
    <name evidence="2" type="ORF">PUN28_018885</name>
</gene>
<evidence type="ECO:0000313" key="3">
    <source>
        <dbReference type="Proteomes" id="UP001430953"/>
    </source>
</evidence>
<reference evidence="2 3" key="1">
    <citation type="submission" date="2023-03" db="EMBL/GenBank/DDBJ databases">
        <title>High recombination rates correlate with genetic variation in Cardiocondyla obscurior ants.</title>
        <authorList>
            <person name="Errbii M."/>
        </authorList>
    </citation>
    <scope>NUCLEOTIDE SEQUENCE [LARGE SCALE GENOMIC DNA]</scope>
    <source>
        <strain evidence="2">Alpha-2009</strain>
        <tissue evidence="2">Whole body</tissue>
    </source>
</reference>
<protein>
    <submittedName>
        <fullName evidence="2">Uncharacterized protein</fullName>
    </submittedName>
</protein>
<keyword evidence="3" id="KW-1185">Reference proteome</keyword>
<organism evidence="2 3">
    <name type="scientific">Cardiocondyla obscurior</name>
    <dbReference type="NCBI Taxonomy" id="286306"/>
    <lineage>
        <taxon>Eukaryota</taxon>
        <taxon>Metazoa</taxon>
        <taxon>Ecdysozoa</taxon>
        <taxon>Arthropoda</taxon>
        <taxon>Hexapoda</taxon>
        <taxon>Insecta</taxon>
        <taxon>Pterygota</taxon>
        <taxon>Neoptera</taxon>
        <taxon>Endopterygota</taxon>
        <taxon>Hymenoptera</taxon>
        <taxon>Apocrita</taxon>
        <taxon>Aculeata</taxon>
        <taxon>Formicoidea</taxon>
        <taxon>Formicidae</taxon>
        <taxon>Myrmicinae</taxon>
        <taxon>Cardiocondyla</taxon>
    </lineage>
</organism>
<dbReference type="AlphaFoldDB" id="A0AAW2EEG6"/>